<accession>K9U5D1</accession>
<evidence type="ECO:0000313" key="3">
    <source>
        <dbReference type="Proteomes" id="UP000010384"/>
    </source>
</evidence>
<dbReference type="InParanoid" id="K9U5D1"/>
<name>K9U5D1_CHRTP</name>
<keyword evidence="1" id="KW-0812">Transmembrane</keyword>
<dbReference type="HOGENOM" id="CLU_3326345_0_0_3"/>
<evidence type="ECO:0000313" key="2">
    <source>
        <dbReference type="EMBL" id="AFY90287.1"/>
    </source>
</evidence>
<dbReference type="KEGG" id="cthe:Chro_4908"/>
<proteinExistence type="predicted"/>
<dbReference type="Proteomes" id="UP000010384">
    <property type="component" value="Chromosome"/>
</dbReference>
<protein>
    <submittedName>
        <fullName evidence="2">Uncharacterized protein</fullName>
    </submittedName>
</protein>
<dbReference type="AlphaFoldDB" id="K9U5D1"/>
<keyword evidence="1" id="KW-1133">Transmembrane helix</keyword>
<sequence length="38" mass="4289">MHANIWSIFAILAVLVQVIPAVVVLYLASATDRQEWFC</sequence>
<organism evidence="2 3">
    <name type="scientific">Chroococcidiopsis thermalis (strain PCC 7203)</name>
    <dbReference type="NCBI Taxonomy" id="251229"/>
    <lineage>
        <taxon>Bacteria</taxon>
        <taxon>Bacillati</taxon>
        <taxon>Cyanobacteriota</taxon>
        <taxon>Cyanophyceae</taxon>
        <taxon>Chroococcidiopsidales</taxon>
        <taxon>Chroococcidiopsidaceae</taxon>
        <taxon>Chroococcidiopsis</taxon>
    </lineage>
</organism>
<reference evidence="2 3" key="1">
    <citation type="submission" date="2012-06" db="EMBL/GenBank/DDBJ databases">
        <title>Finished chromosome of genome of Chroococcidiopsis thermalis PCC 7203.</title>
        <authorList>
            <consortium name="US DOE Joint Genome Institute"/>
            <person name="Gugger M."/>
            <person name="Coursin T."/>
            <person name="Rippka R."/>
            <person name="Tandeau De Marsac N."/>
            <person name="Huntemann M."/>
            <person name="Wei C.-L."/>
            <person name="Han J."/>
            <person name="Detter J.C."/>
            <person name="Han C."/>
            <person name="Tapia R."/>
            <person name="Davenport K."/>
            <person name="Daligault H."/>
            <person name="Erkkila T."/>
            <person name="Gu W."/>
            <person name="Munk A.C.C."/>
            <person name="Teshima H."/>
            <person name="Xu Y."/>
            <person name="Chain P."/>
            <person name="Chen A."/>
            <person name="Krypides N."/>
            <person name="Mavromatis K."/>
            <person name="Markowitz V."/>
            <person name="Szeto E."/>
            <person name="Ivanova N."/>
            <person name="Mikhailova N."/>
            <person name="Ovchinnikova G."/>
            <person name="Pagani I."/>
            <person name="Pati A."/>
            <person name="Goodwin L."/>
            <person name="Peters L."/>
            <person name="Pitluck S."/>
            <person name="Woyke T."/>
            <person name="Kerfeld C."/>
        </authorList>
    </citation>
    <scope>NUCLEOTIDE SEQUENCE [LARGE SCALE GENOMIC DNA]</scope>
    <source>
        <strain evidence="2 3">PCC 7203</strain>
    </source>
</reference>
<gene>
    <name evidence="2" type="ORF">Chro_4908</name>
</gene>
<feature type="transmembrane region" description="Helical" evidence="1">
    <location>
        <begin position="6"/>
        <end position="28"/>
    </location>
</feature>
<dbReference type="EMBL" id="CP003597">
    <property type="protein sequence ID" value="AFY90287.1"/>
    <property type="molecule type" value="Genomic_DNA"/>
</dbReference>
<evidence type="ECO:0000256" key="1">
    <source>
        <dbReference type="SAM" id="Phobius"/>
    </source>
</evidence>
<keyword evidence="3" id="KW-1185">Reference proteome</keyword>
<keyword evidence="1" id="KW-0472">Membrane</keyword>